<organism evidence="3 4">
    <name type="scientific">Saprolegnia parasitica (strain CBS 223.65)</name>
    <dbReference type="NCBI Taxonomy" id="695850"/>
    <lineage>
        <taxon>Eukaryota</taxon>
        <taxon>Sar</taxon>
        <taxon>Stramenopiles</taxon>
        <taxon>Oomycota</taxon>
        <taxon>Saprolegniomycetes</taxon>
        <taxon>Saprolegniales</taxon>
        <taxon>Saprolegniaceae</taxon>
        <taxon>Saprolegnia</taxon>
    </lineage>
</organism>
<feature type="signal peptide" evidence="2">
    <location>
        <begin position="1"/>
        <end position="19"/>
    </location>
</feature>
<dbReference type="VEuPathDB" id="FungiDB:SPRG_00025"/>
<keyword evidence="4" id="KW-1185">Reference proteome</keyword>
<reference evidence="3 4" key="1">
    <citation type="journal article" date="2013" name="PLoS Genet.">
        <title>Distinctive expansion of potential virulence genes in the genome of the oomycete fish pathogen Saprolegnia parasitica.</title>
        <authorList>
            <person name="Jiang R.H."/>
            <person name="de Bruijn I."/>
            <person name="Haas B.J."/>
            <person name="Belmonte R."/>
            <person name="Lobach L."/>
            <person name="Christie J."/>
            <person name="van den Ackerveken G."/>
            <person name="Bottin A."/>
            <person name="Bulone V."/>
            <person name="Diaz-Moreno S.M."/>
            <person name="Dumas B."/>
            <person name="Fan L."/>
            <person name="Gaulin E."/>
            <person name="Govers F."/>
            <person name="Grenville-Briggs L.J."/>
            <person name="Horner N.R."/>
            <person name="Levin J.Z."/>
            <person name="Mammella M."/>
            <person name="Meijer H.J."/>
            <person name="Morris P."/>
            <person name="Nusbaum C."/>
            <person name="Oome S."/>
            <person name="Phillips A.J."/>
            <person name="van Rooyen D."/>
            <person name="Rzeszutek E."/>
            <person name="Saraiva M."/>
            <person name="Secombes C.J."/>
            <person name="Seidl M.F."/>
            <person name="Snel B."/>
            <person name="Stassen J.H."/>
            <person name="Sykes S."/>
            <person name="Tripathy S."/>
            <person name="van den Berg H."/>
            <person name="Vega-Arreguin J.C."/>
            <person name="Wawra S."/>
            <person name="Young S.K."/>
            <person name="Zeng Q."/>
            <person name="Dieguez-Uribeondo J."/>
            <person name="Russ C."/>
            <person name="Tyler B.M."/>
            <person name="van West P."/>
        </authorList>
    </citation>
    <scope>NUCLEOTIDE SEQUENCE [LARGE SCALE GENOMIC DNA]</scope>
    <source>
        <strain evidence="3 4">CBS 223.65</strain>
    </source>
</reference>
<evidence type="ECO:0000313" key="4">
    <source>
        <dbReference type="Proteomes" id="UP000030745"/>
    </source>
</evidence>
<dbReference type="EMBL" id="KK583189">
    <property type="protein sequence ID" value="KDO35179.1"/>
    <property type="molecule type" value="Genomic_DNA"/>
</dbReference>
<keyword evidence="1" id="KW-1133">Transmembrane helix</keyword>
<dbReference type="STRING" id="695850.A0A067CWY8"/>
<dbReference type="OMA" id="YWAWILI"/>
<proteinExistence type="predicted"/>
<keyword evidence="1" id="KW-0812">Transmembrane</keyword>
<dbReference type="OrthoDB" id="75760at2759"/>
<keyword evidence="2" id="KW-0732">Signal</keyword>
<accession>A0A067CWY8</accession>
<feature type="transmembrane region" description="Helical" evidence="1">
    <location>
        <begin position="124"/>
        <end position="146"/>
    </location>
</feature>
<dbReference type="KEGG" id="spar:SPRG_00025"/>
<dbReference type="GeneID" id="24122686"/>
<keyword evidence="1" id="KW-0472">Membrane</keyword>
<feature type="chain" id="PRO_5001635040" evidence="2">
    <location>
        <begin position="20"/>
        <end position="241"/>
    </location>
</feature>
<evidence type="ECO:0000313" key="3">
    <source>
        <dbReference type="EMBL" id="KDO35179.1"/>
    </source>
</evidence>
<dbReference type="AlphaFoldDB" id="A0A067CWY8"/>
<name>A0A067CWY8_SAPPC</name>
<sequence length="241" mass="24006">MLRKCLALVFALVAATAMAQTTPTTAPATTAAATTAPGTLPPGVFTAAPTPFVTLSQCQACASQGQCGGAYKGLPGKYCGDWLSSGIRQVCCCPSAATCAIPSKKDKCDCIDPAKVKTHSGMPYWAWILIAVGAFILCAAVCYCFCRSAQDEPAVYVQEPMYVNQYGQPVMVNGNYATAGGYGPGYGGGYGDGGLAAGVAVGATAGLVGGLALGAAMDAGHGYGGGGGGYVDNGATFGGDF</sequence>
<protein>
    <submittedName>
        <fullName evidence="3">Uncharacterized protein</fullName>
    </submittedName>
</protein>
<dbReference type="RefSeq" id="XP_012193531.1">
    <property type="nucleotide sequence ID" value="XM_012338141.1"/>
</dbReference>
<evidence type="ECO:0000256" key="2">
    <source>
        <dbReference type="SAM" id="SignalP"/>
    </source>
</evidence>
<dbReference type="Proteomes" id="UP000030745">
    <property type="component" value="Unassembled WGS sequence"/>
</dbReference>
<gene>
    <name evidence="3" type="ORF">SPRG_00025</name>
</gene>
<evidence type="ECO:0000256" key="1">
    <source>
        <dbReference type="SAM" id="Phobius"/>
    </source>
</evidence>